<feature type="region of interest" description="Disordered" evidence="3">
    <location>
        <begin position="85"/>
        <end position="106"/>
    </location>
</feature>
<dbReference type="InterPro" id="IPR002634">
    <property type="entry name" value="BolA"/>
</dbReference>
<dbReference type="RefSeq" id="WP_153974258.1">
    <property type="nucleotide sequence ID" value="NZ_CP039268.1"/>
</dbReference>
<evidence type="ECO:0000256" key="1">
    <source>
        <dbReference type="ARBA" id="ARBA00005578"/>
    </source>
</evidence>
<dbReference type="EMBL" id="CP039268">
    <property type="protein sequence ID" value="QGU32059.1"/>
    <property type="molecule type" value="Genomic_DNA"/>
</dbReference>
<evidence type="ECO:0000256" key="2">
    <source>
        <dbReference type="RuleBase" id="RU003860"/>
    </source>
</evidence>
<dbReference type="OrthoDB" id="9801469at2"/>
<sequence>MSRKQRIESRIQEALRPLYLDVVDESYMHAVPKGSESHFKLLVVSASFEKLPLIERHRRLNALLADEFNQGLHALTMHTWTPEEWQAKGGAPASPPCLGGGRDSGL</sequence>
<dbReference type="GO" id="GO:0005829">
    <property type="term" value="C:cytosol"/>
    <property type="evidence" value="ECO:0007669"/>
    <property type="project" value="TreeGrafter"/>
</dbReference>
<organism evidence="4 5">
    <name type="scientific">Thermochromatium tepidum ATCC 43061</name>
    <dbReference type="NCBI Taxonomy" id="316276"/>
    <lineage>
        <taxon>Bacteria</taxon>
        <taxon>Pseudomonadati</taxon>
        <taxon>Pseudomonadota</taxon>
        <taxon>Gammaproteobacteria</taxon>
        <taxon>Chromatiales</taxon>
        <taxon>Chromatiaceae</taxon>
        <taxon>Thermochromatium</taxon>
    </lineage>
</organism>
<dbReference type="KEGG" id="ttp:E6P07_03085"/>
<dbReference type="PANTHER" id="PTHR46229:SF2">
    <property type="entry name" value="BOLA-LIKE PROTEIN 1"/>
    <property type="match status" value="1"/>
</dbReference>
<evidence type="ECO:0000256" key="3">
    <source>
        <dbReference type="SAM" id="MobiDB-lite"/>
    </source>
</evidence>
<dbReference type="PIRSF" id="PIRSF003113">
    <property type="entry name" value="BolA"/>
    <property type="match status" value="1"/>
</dbReference>
<dbReference type="AlphaFoldDB" id="A0A6I6EAU8"/>
<accession>A0A6I6EAU8</accession>
<keyword evidence="5" id="KW-1185">Reference proteome</keyword>
<dbReference type="Gene3D" id="3.30.300.90">
    <property type="entry name" value="BolA-like"/>
    <property type="match status" value="1"/>
</dbReference>
<protein>
    <submittedName>
        <fullName evidence="4">BolA/IbaG family iron-sulfur metabolism protein</fullName>
    </submittedName>
</protein>
<dbReference type="PANTHER" id="PTHR46229">
    <property type="entry name" value="BOLA TRANSCRIPTION REGULATOR"/>
    <property type="match status" value="1"/>
</dbReference>
<dbReference type="SUPFAM" id="SSF82657">
    <property type="entry name" value="BolA-like"/>
    <property type="match status" value="1"/>
</dbReference>
<dbReference type="InterPro" id="IPR036065">
    <property type="entry name" value="BolA-like_sf"/>
</dbReference>
<proteinExistence type="inferred from homology"/>
<dbReference type="Proteomes" id="UP000426424">
    <property type="component" value="Chromosome"/>
</dbReference>
<dbReference type="GO" id="GO:0006351">
    <property type="term" value="P:DNA-templated transcription"/>
    <property type="evidence" value="ECO:0007669"/>
    <property type="project" value="TreeGrafter"/>
</dbReference>
<comment type="similarity">
    <text evidence="1 2">Belongs to the BolA/IbaG family.</text>
</comment>
<gene>
    <name evidence="4" type="ORF">E6P07_03085</name>
</gene>
<dbReference type="InterPro" id="IPR050961">
    <property type="entry name" value="BolA/IbaG_stress_morph_reg"/>
</dbReference>
<evidence type="ECO:0000313" key="4">
    <source>
        <dbReference type="EMBL" id="QGU32059.1"/>
    </source>
</evidence>
<dbReference type="Pfam" id="PF01722">
    <property type="entry name" value="BolA"/>
    <property type="match status" value="1"/>
</dbReference>
<reference evidence="4 5" key="1">
    <citation type="submission" date="2019-12" db="EMBL/GenBank/DDBJ databases">
        <title>The complete genome of the thermophilic, anoxygenic phototrophic gammaproteobacterium Thermochromatium tepidum.</title>
        <authorList>
            <person name="Sattley W.M."/>
            <person name="Swingley W.D."/>
            <person name="Burchell B.M."/>
            <person name="Gurbani S.A."/>
            <person name="Kujawa C.M."/>
            <person name="Nuccio D.A."/>
            <person name="Schladweiler J."/>
            <person name="Shaffer K.N."/>
            <person name="Stokes L.M."/>
            <person name="Touchman J.W."/>
            <person name="Blankenship R.E."/>
            <person name="Madigan M.T."/>
        </authorList>
    </citation>
    <scope>NUCLEOTIDE SEQUENCE [LARGE SCALE GENOMIC DNA]</scope>
    <source>
        <strain evidence="4 5">ATCC 43061</strain>
    </source>
</reference>
<evidence type="ECO:0000313" key="5">
    <source>
        <dbReference type="Proteomes" id="UP000426424"/>
    </source>
</evidence>
<name>A0A6I6EAU8_THETI</name>